<gene>
    <name evidence="2" type="ORF">LTR84_004359</name>
</gene>
<protein>
    <submittedName>
        <fullName evidence="2">Uncharacterized protein</fullName>
    </submittedName>
</protein>
<dbReference type="AlphaFoldDB" id="A0AAV9N5A5"/>
<evidence type="ECO:0000313" key="3">
    <source>
        <dbReference type="Proteomes" id="UP001358417"/>
    </source>
</evidence>
<organism evidence="2 3">
    <name type="scientific">Exophiala bonariae</name>
    <dbReference type="NCBI Taxonomy" id="1690606"/>
    <lineage>
        <taxon>Eukaryota</taxon>
        <taxon>Fungi</taxon>
        <taxon>Dikarya</taxon>
        <taxon>Ascomycota</taxon>
        <taxon>Pezizomycotina</taxon>
        <taxon>Eurotiomycetes</taxon>
        <taxon>Chaetothyriomycetidae</taxon>
        <taxon>Chaetothyriales</taxon>
        <taxon>Herpotrichiellaceae</taxon>
        <taxon>Exophiala</taxon>
    </lineage>
</organism>
<dbReference type="EMBL" id="JAVRRD010000019">
    <property type="protein sequence ID" value="KAK5049430.1"/>
    <property type="molecule type" value="Genomic_DNA"/>
</dbReference>
<evidence type="ECO:0000313" key="2">
    <source>
        <dbReference type="EMBL" id="KAK5049430.1"/>
    </source>
</evidence>
<dbReference type="Proteomes" id="UP001358417">
    <property type="component" value="Unassembled WGS sequence"/>
</dbReference>
<evidence type="ECO:0000256" key="1">
    <source>
        <dbReference type="SAM" id="MobiDB-lite"/>
    </source>
</evidence>
<reference evidence="2 3" key="1">
    <citation type="submission" date="2023-08" db="EMBL/GenBank/DDBJ databases">
        <title>Black Yeasts Isolated from many extreme environments.</title>
        <authorList>
            <person name="Coleine C."/>
            <person name="Stajich J.E."/>
            <person name="Selbmann L."/>
        </authorList>
    </citation>
    <scope>NUCLEOTIDE SEQUENCE [LARGE SCALE GENOMIC DNA]</scope>
    <source>
        <strain evidence="2 3">CCFEE 5792</strain>
    </source>
</reference>
<dbReference type="RefSeq" id="XP_064704475.1">
    <property type="nucleotide sequence ID" value="XM_064847936.1"/>
</dbReference>
<name>A0AAV9N5A5_9EURO</name>
<comment type="caution">
    <text evidence="2">The sequence shown here is derived from an EMBL/GenBank/DDBJ whole genome shotgun (WGS) entry which is preliminary data.</text>
</comment>
<keyword evidence="3" id="KW-1185">Reference proteome</keyword>
<dbReference type="GeneID" id="89972537"/>
<proteinExistence type="predicted"/>
<accession>A0AAV9N5A5</accession>
<feature type="region of interest" description="Disordered" evidence="1">
    <location>
        <begin position="1"/>
        <end position="109"/>
    </location>
</feature>
<feature type="compositionally biased region" description="Basic and acidic residues" evidence="1">
    <location>
        <begin position="67"/>
        <end position="91"/>
    </location>
</feature>
<feature type="compositionally biased region" description="Polar residues" evidence="1">
    <location>
        <begin position="93"/>
        <end position="109"/>
    </location>
</feature>
<sequence length="109" mass="11293">MPRGADYDDGVPRSDNAIEAGEDKAHGTGNNTTDEVELNRAKKTAAMPDLSEVNDRTASGGAATGHNDGHGHDSPGTRGEKTGSGLRKDFGRQSLNKTIASQNGSEASK</sequence>